<evidence type="ECO:0000259" key="14">
    <source>
        <dbReference type="Pfam" id="PF07715"/>
    </source>
</evidence>
<comment type="caution">
    <text evidence="15">The sequence shown here is derived from an EMBL/GenBank/DDBJ whole genome shotgun (WGS) entry which is preliminary data.</text>
</comment>
<evidence type="ECO:0000256" key="3">
    <source>
        <dbReference type="ARBA" id="ARBA00022452"/>
    </source>
</evidence>
<evidence type="ECO:0000259" key="13">
    <source>
        <dbReference type="Pfam" id="PF00593"/>
    </source>
</evidence>
<comment type="similarity">
    <text evidence="11 12">Belongs to the TonB-dependent receptor family.</text>
</comment>
<protein>
    <recommendedName>
        <fullName evidence="17">TonB-dependent receptor</fullName>
    </recommendedName>
</protein>
<evidence type="ECO:0000256" key="8">
    <source>
        <dbReference type="ARBA" id="ARBA00023077"/>
    </source>
</evidence>
<evidence type="ECO:0000256" key="9">
    <source>
        <dbReference type="ARBA" id="ARBA00023136"/>
    </source>
</evidence>
<dbReference type="EMBL" id="LIBB01000094">
    <property type="protein sequence ID" value="KRO72153.1"/>
    <property type="molecule type" value="Genomic_DNA"/>
</dbReference>
<feature type="domain" description="TonB-dependent receptor-like beta-barrel" evidence="13">
    <location>
        <begin position="253"/>
        <end position="649"/>
    </location>
</feature>
<dbReference type="Pfam" id="PF07715">
    <property type="entry name" value="Plug"/>
    <property type="match status" value="1"/>
</dbReference>
<evidence type="ECO:0000256" key="6">
    <source>
        <dbReference type="ARBA" id="ARBA00023004"/>
    </source>
</evidence>
<keyword evidence="4" id="KW-0410">Iron transport</keyword>
<evidence type="ECO:0000256" key="11">
    <source>
        <dbReference type="PROSITE-ProRule" id="PRU01360"/>
    </source>
</evidence>
<evidence type="ECO:0000256" key="7">
    <source>
        <dbReference type="ARBA" id="ARBA00023065"/>
    </source>
</evidence>
<keyword evidence="8 12" id="KW-0798">TonB box</keyword>
<dbReference type="PROSITE" id="PS52016">
    <property type="entry name" value="TONB_DEPENDENT_REC_3"/>
    <property type="match status" value="1"/>
</dbReference>
<dbReference type="Gene3D" id="2.40.170.20">
    <property type="entry name" value="TonB-dependent receptor, beta-barrel domain"/>
    <property type="match status" value="1"/>
</dbReference>
<gene>
    <name evidence="15" type="ORF">ABR69_02830</name>
</gene>
<evidence type="ECO:0008006" key="17">
    <source>
        <dbReference type="Google" id="ProtNLM"/>
    </source>
</evidence>
<evidence type="ECO:0000256" key="12">
    <source>
        <dbReference type="RuleBase" id="RU003357"/>
    </source>
</evidence>
<evidence type="ECO:0000313" key="16">
    <source>
        <dbReference type="Proteomes" id="UP000051934"/>
    </source>
</evidence>
<sequence length="693" mass="76115">MAPAKSHITHPPCSLQLKAIALGVACAAGIHPLQVAAQNETAVIEELVVWGRSLQLLGSADSASQGVVGYADFSTRPLARVGELVEVVPGMIATQHSGPGKANQYFLRGFNLDHGSDFSTFFEGMPVNFRTHAHAQGYMDLNFIIPEIIERVDFKKGPYFANTGDFSLAGTSSMKTYDTLERGFVEVTVGSGDEIRVVVANSFSTEQGSLLYALEHQQTNGMFGLDQDVRKYNGLLKYTGEIGGIPSQLTLTAYDSEWISTNQVPQRAVASGQIDRFGFIDPDLGGQSHRYSLSGRFELGEWDLTAYASAYYMSLINNPTYVLNDPINGDEFEQEDERLLFGGSLLRKGAFDFLGLQAASLVGAEVRYDDVQELNLFNTRSRLRYDSVREDDAQELSLSAYAESEFMVSEKLRLTTGLRVDYIRFDVEALRPQNSGSDNDALLQPKFGLAYRLADSLEFYANYGHGFHSNDVRAAVNRIDPITGEDTEAQDILAEGRGGEIGFRYDNLRGFNVTLTAFELATDSELVFVGDAGTTEPSDPTRRSGVELNAFYSINDRLVIDFSAARASGHFRGLPDGENSITDAHENVAAAGLSYVGTQGITASLRVRYFGDAALTEDESVMKEDSTLVNAGVSYAFGAWEMGIDALNLFDAEDDDIAYFFESRLPGELEAVEDIHFHPSNPRIIRAMLRYSF</sequence>
<evidence type="ECO:0000256" key="4">
    <source>
        <dbReference type="ARBA" id="ARBA00022496"/>
    </source>
</evidence>
<dbReference type="GO" id="GO:0009279">
    <property type="term" value="C:cell outer membrane"/>
    <property type="evidence" value="ECO:0007669"/>
    <property type="project" value="UniProtKB-SubCell"/>
</dbReference>
<evidence type="ECO:0000256" key="2">
    <source>
        <dbReference type="ARBA" id="ARBA00022448"/>
    </source>
</evidence>
<keyword evidence="9 11" id="KW-0472">Membrane</keyword>
<keyword evidence="2 11" id="KW-0813">Transport</keyword>
<dbReference type="PANTHER" id="PTHR32552:SF81">
    <property type="entry name" value="TONB-DEPENDENT OUTER MEMBRANE RECEPTOR"/>
    <property type="match status" value="1"/>
</dbReference>
<proteinExistence type="inferred from homology"/>
<keyword evidence="10 11" id="KW-0998">Cell outer membrane</keyword>
<dbReference type="GO" id="GO:0006826">
    <property type="term" value="P:iron ion transport"/>
    <property type="evidence" value="ECO:0007669"/>
    <property type="project" value="UniProtKB-KW"/>
</dbReference>
<dbReference type="AlphaFoldDB" id="A0A0R2SBA6"/>
<dbReference type="Gene3D" id="2.170.130.10">
    <property type="entry name" value="TonB-dependent receptor, plug domain"/>
    <property type="match status" value="1"/>
</dbReference>
<evidence type="ECO:0000313" key="15">
    <source>
        <dbReference type="EMBL" id="KRO72153.1"/>
    </source>
</evidence>
<dbReference type="InterPro" id="IPR037066">
    <property type="entry name" value="Plug_dom_sf"/>
</dbReference>
<dbReference type="InterPro" id="IPR036942">
    <property type="entry name" value="Beta-barrel_TonB_sf"/>
</dbReference>
<dbReference type="InterPro" id="IPR012910">
    <property type="entry name" value="Plug_dom"/>
</dbReference>
<keyword evidence="5 11" id="KW-0812">Transmembrane</keyword>
<organism evidence="15 16">
    <name type="scientific">OM182 bacterium BACL3 MAG-120507-bin80</name>
    <dbReference type="NCBI Taxonomy" id="1655577"/>
    <lineage>
        <taxon>Bacteria</taxon>
        <taxon>Pseudomonadati</taxon>
        <taxon>Pseudomonadota</taxon>
        <taxon>Gammaproteobacteria</taxon>
        <taxon>OMG group</taxon>
        <taxon>OM182 clade</taxon>
    </lineage>
</organism>
<dbReference type="InterPro" id="IPR000531">
    <property type="entry name" value="Beta-barrel_TonB"/>
</dbReference>
<keyword evidence="7" id="KW-0406">Ion transport</keyword>
<dbReference type="Pfam" id="PF00593">
    <property type="entry name" value="TonB_dep_Rec_b-barrel"/>
    <property type="match status" value="1"/>
</dbReference>
<keyword evidence="3 11" id="KW-1134">Transmembrane beta strand</keyword>
<reference evidence="15 16" key="1">
    <citation type="submission" date="2015-10" db="EMBL/GenBank/DDBJ databases">
        <title>Metagenome-Assembled Genomes uncover a global brackish microbiome.</title>
        <authorList>
            <person name="Hugerth L.W."/>
            <person name="Larsson J."/>
            <person name="Alneberg J."/>
            <person name="Lindh M.V."/>
            <person name="Legrand C."/>
            <person name="Pinhassi J."/>
            <person name="Andersson A.F."/>
        </authorList>
    </citation>
    <scope>NUCLEOTIDE SEQUENCE [LARGE SCALE GENOMIC DNA]</scope>
    <source>
        <strain evidence="15">BACL4 MAG-120507-bin80</strain>
    </source>
</reference>
<dbReference type="InterPro" id="IPR039426">
    <property type="entry name" value="TonB-dep_rcpt-like"/>
</dbReference>
<evidence type="ECO:0000256" key="1">
    <source>
        <dbReference type="ARBA" id="ARBA00004571"/>
    </source>
</evidence>
<dbReference type="SUPFAM" id="SSF56935">
    <property type="entry name" value="Porins"/>
    <property type="match status" value="1"/>
</dbReference>
<dbReference type="PANTHER" id="PTHR32552">
    <property type="entry name" value="FERRICHROME IRON RECEPTOR-RELATED"/>
    <property type="match status" value="1"/>
</dbReference>
<evidence type="ECO:0000256" key="5">
    <source>
        <dbReference type="ARBA" id="ARBA00022692"/>
    </source>
</evidence>
<evidence type="ECO:0000256" key="10">
    <source>
        <dbReference type="ARBA" id="ARBA00023237"/>
    </source>
</evidence>
<dbReference type="Proteomes" id="UP000051934">
    <property type="component" value="Unassembled WGS sequence"/>
</dbReference>
<accession>A0A0R2SBA6</accession>
<keyword evidence="6" id="KW-0408">Iron</keyword>
<feature type="domain" description="TonB-dependent receptor plug" evidence="14">
    <location>
        <begin position="64"/>
        <end position="171"/>
    </location>
</feature>
<comment type="subcellular location">
    <subcellularLocation>
        <location evidence="1 11">Cell outer membrane</location>
        <topology evidence="1 11">Multi-pass membrane protein</topology>
    </subcellularLocation>
</comment>
<name>A0A0R2SBA6_9GAMM</name>